<feature type="site" description="Interaction with substrate tRNA" evidence="10">
    <location>
        <position position="101"/>
    </location>
</feature>
<evidence type="ECO:0000256" key="8">
    <source>
        <dbReference type="ARBA" id="ARBA00022842"/>
    </source>
</evidence>
<dbReference type="Gene3D" id="1.10.20.140">
    <property type="match status" value="1"/>
</dbReference>
<dbReference type="OrthoDB" id="9776390at2"/>
<evidence type="ECO:0000256" key="11">
    <source>
        <dbReference type="RuleBase" id="RU003783"/>
    </source>
</evidence>
<keyword evidence="8 10" id="KW-0460">Magnesium</keyword>
<dbReference type="AlphaFoldDB" id="A0A7C4W638"/>
<evidence type="ECO:0000256" key="3">
    <source>
        <dbReference type="ARBA" id="ARBA00005842"/>
    </source>
</evidence>
<evidence type="ECO:0000313" key="15">
    <source>
        <dbReference type="EMBL" id="HGU41670.1"/>
    </source>
</evidence>
<dbReference type="InterPro" id="IPR027417">
    <property type="entry name" value="P-loop_NTPase"/>
</dbReference>
<dbReference type="GO" id="GO:0052381">
    <property type="term" value="F:tRNA dimethylallyltransferase activity"/>
    <property type="evidence" value="ECO:0007669"/>
    <property type="project" value="UniProtKB-UniRule"/>
</dbReference>
<evidence type="ECO:0000256" key="10">
    <source>
        <dbReference type="HAMAP-Rule" id="MF_00185"/>
    </source>
</evidence>
<name>A0A7C4W638_FERPE</name>
<evidence type="ECO:0000256" key="1">
    <source>
        <dbReference type="ARBA" id="ARBA00001946"/>
    </source>
</evidence>
<feature type="region of interest" description="Interaction with substrate tRNA" evidence="10">
    <location>
        <begin position="35"/>
        <end position="38"/>
    </location>
</feature>
<dbReference type="EMBL" id="DTBH01000096">
    <property type="protein sequence ID" value="HGQ77114.1"/>
    <property type="molecule type" value="Genomic_DNA"/>
</dbReference>
<evidence type="ECO:0000256" key="12">
    <source>
        <dbReference type="RuleBase" id="RU003784"/>
    </source>
</evidence>
<feature type="binding site" evidence="10">
    <location>
        <begin position="12"/>
        <end position="17"/>
    </location>
    <ligand>
        <name>substrate</name>
    </ligand>
</feature>
<comment type="caution">
    <text evidence="15">The sequence shown here is derived from an EMBL/GenBank/DDBJ whole genome shotgun (WGS) entry which is preliminary data.</text>
</comment>
<evidence type="ECO:0000256" key="13">
    <source>
        <dbReference type="RuleBase" id="RU003785"/>
    </source>
</evidence>
<dbReference type="GO" id="GO:0005524">
    <property type="term" value="F:ATP binding"/>
    <property type="evidence" value="ECO:0007669"/>
    <property type="project" value="UniProtKB-UniRule"/>
</dbReference>
<dbReference type="EC" id="2.5.1.75" evidence="10"/>
<gene>
    <name evidence="10 15" type="primary">miaA</name>
    <name evidence="15" type="ORF">ENT72_01920</name>
    <name evidence="14" type="ORF">ENU12_04225</name>
</gene>
<dbReference type="NCBIfam" id="TIGR00174">
    <property type="entry name" value="miaA"/>
    <property type="match status" value="1"/>
</dbReference>
<sequence length="304" mass="35438">MKVKRIIISGPTASGKTEFSIQLAEHLPIEVISMDSRQIYKYMDIGTAKPDPYQLSLVKHHMIDIIEPNEYFNAFLYQKMAKEKEEEVKKAGKIPIYVGGTGLYIDALVKGFFEGVSRDENIRKELSKLNEQEPGILRKMLEEFDPEAAARIHPQDVKRTIRALEVYLKTGKRISELQTQKANYDDFILIVLNPKREELYERINQRAEKMIEHGLIDEVKMLVEKYGKNLDAFKTIGYREIIDYLDGIYSLELALHLIKRNTRHYARRQIIYLRRFPNAVWLEPGKQALETVLKIIQKEVQSIL</sequence>
<accession>A0A7C4W638</accession>
<dbReference type="FunFam" id="1.10.20.140:FF:000001">
    <property type="entry name" value="tRNA dimethylallyltransferase"/>
    <property type="match status" value="1"/>
</dbReference>
<keyword evidence="7 10" id="KW-0067">ATP-binding</keyword>
<evidence type="ECO:0000313" key="14">
    <source>
        <dbReference type="EMBL" id="HGQ77114.1"/>
    </source>
</evidence>
<reference evidence="15" key="1">
    <citation type="journal article" date="2020" name="mSystems">
        <title>Genome- and Community-Level Interaction Insights into Carbon Utilization and Element Cycling Functions of Hydrothermarchaeota in Hydrothermal Sediment.</title>
        <authorList>
            <person name="Zhou Z."/>
            <person name="Liu Y."/>
            <person name="Xu W."/>
            <person name="Pan J."/>
            <person name="Luo Z.H."/>
            <person name="Li M."/>
        </authorList>
    </citation>
    <scope>NUCLEOTIDE SEQUENCE [LARGE SCALE GENOMIC DNA]</scope>
    <source>
        <strain evidence="15">SpSt-604</strain>
        <strain evidence="14">SpSt-640</strain>
    </source>
</reference>
<keyword evidence="4 10" id="KW-0808">Transferase</keyword>
<feature type="site" description="Interaction with substrate tRNA" evidence="10">
    <location>
        <position position="123"/>
    </location>
</feature>
<organism evidence="15">
    <name type="scientific">Fervidobacterium pennivorans</name>
    <dbReference type="NCBI Taxonomy" id="93466"/>
    <lineage>
        <taxon>Bacteria</taxon>
        <taxon>Thermotogati</taxon>
        <taxon>Thermotogota</taxon>
        <taxon>Thermotogae</taxon>
        <taxon>Thermotogales</taxon>
        <taxon>Fervidobacteriaceae</taxon>
        <taxon>Fervidobacterium</taxon>
    </lineage>
</organism>
<comment type="cofactor">
    <cofactor evidence="1 10">
        <name>Mg(2+)</name>
        <dbReference type="ChEBI" id="CHEBI:18420"/>
    </cofactor>
</comment>
<evidence type="ECO:0000256" key="5">
    <source>
        <dbReference type="ARBA" id="ARBA00022694"/>
    </source>
</evidence>
<comment type="caution">
    <text evidence="10">Lacks conserved residue(s) required for the propagation of feature annotation.</text>
</comment>
<comment type="subunit">
    <text evidence="10">Monomer.</text>
</comment>
<comment type="function">
    <text evidence="2 10 12">Catalyzes the transfer of a dimethylallyl group onto the adenine at position 37 in tRNAs that read codons beginning with uridine, leading to the formation of N6-(dimethylallyl)adenosine (i(6)A).</text>
</comment>
<dbReference type="HAMAP" id="MF_00185">
    <property type="entry name" value="IPP_trans"/>
    <property type="match status" value="1"/>
</dbReference>
<dbReference type="PANTHER" id="PTHR11088:SF60">
    <property type="entry name" value="TRNA DIMETHYLALLYLTRANSFERASE"/>
    <property type="match status" value="1"/>
</dbReference>
<dbReference type="InterPro" id="IPR039657">
    <property type="entry name" value="Dimethylallyltransferase"/>
</dbReference>
<keyword evidence="6 10" id="KW-0547">Nucleotide-binding</keyword>
<dbReference type="Gene3D" id="3.40.50.300">
    <property type="entry name" value="P-loop containing nucleotide triphosphate hydrolases"/>
    <property type="match status" value="1"/>
</dbReference>
<keyword evidence="5 10" id="KW-0819">tRNA processing</keyword>
<dbReference type="EMBL" id="DSZT01000058">
    <property type="protein sequence ID" value="HGU41670.1"/>
    <property type="molecule type" value="Genomic_DNA"/>
</dbReference>
<evidence type="ECO:0000256" key="2">
    <source>
        <dbReference type="ARBA" id="ARBA00003213"/>
    </source>
</evidence>
<evidence type="ECO:0000256" key="7">
    <source>
        <dbReference type="ARBA" id="ARBA00022840"/>
    </source>
</evidence>
<comment type="catalytic activity">
    <reaction evidence="9 10 11">
        <text>adenosine(37) in tRNA + dimethylallyl diphosphate = N(6)-dimethylallyladenosine(37) in tRNA + diphosphate</text>
        <dbReference type="Rhea" id="RHEA:26482"/>
        <dbReference type="Rhea" id="RHEA-COMP:10162"/>
        <dbReference type="Rhea" id="RHEA-COMP:10375"/>
        <dbReference type="ChEBI" id="CHEBI:33019"/>
        <dbReference type="ChEBI" id="CHEBI:57623"/>
        <dbReference type="ChEBI" id="CHEBI:74411"/>
        <dbReference type="ChEBI" id="CHEBI:74415"/>
        <dbReference type="EC" id="2.5.1.75"/>
    </reaction>
</comment>
<protein>
    <recommendedName>
        <fullName evidence="10">tRNA dimethylallyltransferase</fullName>
        <ecNumber evidence="10">2.5.1.75</ecNumber>
    </recommendedName>
    <alternativeName>
        <fullName evidence="10">Dimethylallyl diphosphate:tRNA dimethylallyltransferase</fullName>
        <shortName evidence="10">DMAPP:tRNA dimethylallyltransferase</shortName>
        <shortName evidence="10">DMATase</shortName>
    </alternativeName>
    <alternativeName>
        <fullName evidence="10">Isopentenyl-diphosphate:tRNA isopentenyltransferase</fullName>
        <shortName evidence="10">IPP transferase</shortName>
        <shortName evidence="10">IPPT</shortName>
        <shortName evidence="10">IPTase</shortName>
    </alternativeName>
</protein>
<dbReference type="PANTHER" id="PTHR11088">
    <property type="entry name" value="TRNA DIMETHYLALLYLTRANSFERASE"/>
    <property type="match status" value="1"/>
</dbReference>
<dbReference type="InterPro" id="IPR018022">
    <property type="entry name" value="IPT"/>
</dbReference>
<evidence type="ECO:0000256" key="6">
    <source>
        <dbReference type="ARBA" id="ARBA00022741"/>
    </source>
</evidence>
<dbReference type="SUPFAM" id="SSF52540">
    <property type="entry name" value="P-loop containing nucleoside triphosphate hydrolases"/>
    <property type="match status" value="2"/>
</dbReference>
<evidence type="ECO:0000256" key="4">
    <source>
        <dbReference type="ARBA" id="ARBA00022679"/>
    </source>
</evidence>
<evidence type="ECO:0000256" key="9">
    <source>
        <dbReference type="ARBA" id="ARBA00049563"/>
    </source>
</evidence>
<dbReference type="GO" id="GO:0006400">
    <property type="term" value="P:tRNA modification"/>
    <property type="evidence" value="ECO:0007669"/>
    <property type="project" value="TreeGrafter"/>
</dbReference>
<proteinExistence type="inferred from homology"/>
<comment type="similarity">
    <text evidence="3 10 13">Belongs to the IPP transferase family.</text>
</comment>
<dbReference type="Pfam" id="PF01715">
    <property type="entry name" value="IPPT"/>
    <property type="match status" value="1"/>
</dbReference>
<feature type="binding site" evidence="10">
    <location>
        <begin position="10"/>
        <end position="17"/>
    </location>
    <ligand>
        <name>ATP</name>
        <dbReference type="ChEBI" id="CHEBI:30616"/>
    </ligand>
</feature>